<protein>
    <submittedName>
        <fullName evidence="3">Predicted membrane protein</fullName>
    </submittedName>
</protein>
<evidence type="ECO:0000259" key="2">
    <source>
        <dbReference type="Pfam" id="PF09922"/>
    </source>
</evidence>
<evidence type="ECO:0000256" key="1">
    <source>
        <dbReference type="SAM" id="Phobius"/>
    </source>
</evidence>
<dbReference type="AlphaFoldDB" id="A0A1I4H9J4"/>
<dbReference type="EMBL" id="FOTJ01000007">
    <property type="protein sequence ID" value="SFL38076.1"/>
    <property type="molecule type" value="Genomic_DNA"/>
</dbReference>
<gene>
    <name evidence="3" type="ORF">SAMN05216438_10769</name>
</gene>
<evidence type="ECO:0000313" key="4">
    <source>
        <dbReference type="Proteomes" id="UP000181969"/>
    </source>
</evidence>
<dbReference type="InterPro" id="IPR024425">
    <property type="entry name" value="LiaF-like_C"/>
</dbReference>
<keyword evidence="1" id="KW-0472">Membrane</keyword>
<accession>A0A1I4H9J4</accession>
<dbReference type="Proteomes" id="UP000181969">
    <property type="component" value="Unassembled WGS sequence"/>
</dbReference>
<feature type="transmembrane region" description="Helical" evidence="1">
    <location>
        <begin position="54"/>
        <end position="85"/>
    </location>
</feature>
<keyword evidence="1" id="KW-0812">Transmembrane</keyword>
<keyword evidence="1" id="KW-1133">Transmembrane helix</keyword>
<reference evidence="3 4" key="1">
    <citation type="submission" date="2016-10" db="EMBL/GenBank/DDBJ databases">
        <authorList>
            <person name="de Groot N.N."/>
        </authorList>
    </citation>
    <scope>NUCLEOTIDE SEQUENCE [LARGE SCALE GENOMIC DNA]</scope>
    <source>
        <strain evidence="3 4">M79</strain>
    </source>
</reference>
<dbReference type="OrthoDB" id="2351415at2"/>
<feature type="transmembrane region" description="Helical" evidence="1">
    <location>
        <begin position="7"/>
        <end position="24"/>
    </location>
</feature>
<dbReference type="Pfam" id="PF09922">
    <property type="entry name" value="LiaF-like_C"/>
    <property type="match status" value="1"/>
</dbReference>
<proteinExistence type="predicted"/>
<sequence length="205" mass="23391">MNRRIKTFIVIELCIIVALLFHIIKSPYFLVLLALAISFSILSRKITFLRPVTAVLWIFFAVMLLTAGWFWLALLFPLLAGISFWKRQAYTMPHSSYSQAYAESQEDITRANGNDVIDLYDVNFRPEGNSLSIKKSAGNTKIIVPEDVAVALEIMVHNGIVKIFDEETEINPVNFRYFSNVTEDTQKRMRIKLQVETGNVEVVKG</sequence>
<name>A0A1I4H9J4_9LACT</name>
<feature type="transmembrane region" description="Helical" evidence="1">
    <location>
        <begin position="30"/>
        <end position="47"/>
    </location>
</feature>
<evidence type="ECO:0000313" key="3">
    <source>
        <dbReference type="EMBL" id="SFL38076.1"/>
    </source>
</evidence>
<organism evidence="3 4">
    <name type="scientific">Lactococcus garvieae</name>
    <dbReference type="NCBI Taxonomy" id="1363"/>
    <lineage>
        <taxon>Bacteria</taxon>
        <taxon>Bacillati</taxon>
        <taxon>Bacillota</taxon>
        <taxon>Bacilli</taxon>
        <taxon>Lactobacillales</taxon>
        <taxon>Streptococcaceae</taxon>
        <taxon>Lactococcus</taxon>
    </lineage>
</organism>
<feature type="domain" description="Cell wall-active antibiotics response LiaF-like C-terminal" evidence="2">
    <location>
        <begin position="98"/>
        <end position="202"/>
    </location>
</feature>
<dbReference type="RefSeq" id="WP_074751225.1">
    <property type="nucleotide sequence ID" value="NZ_FOTJ01000007.1"/>
</dbReference>